<evidence type="ECO:0000259" key="1">
    <source>
        <dbReference type="PROSITE" id="PS51094"/>
    </source>
</evidence>
<name>A0ABS7MJN1_9ACTN</name>
<feature type="domain" description="PTS EIIA type-2" evidence="1">
    <location>
        <begin position="4"/>
        <end position="153"/>
    </location>
</feature>
<dbReference type="PROSITE" id="PS51094">
    <property type="entry name" value="PTS_EIIA_TYPE_2"/>
    <property type="match status" value="1"/>
</dbReference>
<accession>A0ABS7MJN1</accession>
<evidence type="ECO:0000313" key="3">
    <source>
        <dbReference type="Proteomes" id="UP000700908"/>
    </source>
</evidence>
<reference evidence="2 3" key="1">
    <citation type="submission" date="2021-08" db="EMBL/GenBank/DDBJ databases">
        <title>Collinsella faecalis sp. nov. isolated from swine faeces.</title>
        <authorList>
            <person name="Oh B.S."/>
            <person name="Lee J.H."/>
        </authorList>
    </citation>
    <scope>NUCLEOTIDE SEQUENCE [LARGE SCALE GENOMIC DNA]</scope>
    <source>
        <strain evidence="2 3">AGMB00827</strain>
    </source>
</reference>
<dbReference type="SUPFAM" id="SSF55804">
    <property type="entry name" value="Phoshotransferase/anion transport protein"/>
    <property type="match status" value="1"/>
</dbReference>
<dbReference type="Gene3D" id="3.40.930.10">
    <property type="entry name" value="Mannitol-specific EII, Chain A"/>
    <property type="match status" value="1"/>
</dbReference>
<sequence>MAELAFSEDLVLIFAEDEIQAEEVEERLANMLLERGLVKDSFLPALLDRERNFPTGLEVPDGICAAVPHCDPEHVERGAICLGVLKHPVVWRKMDDPTATCPVSLVVMLALPEAHAHLGMLQRVIGLIQDQELVKQIVVSEHTSEVFRLSKAALA</sequence>
<keyword evidence="2" id="KW-0762">Sugar transport</keyword>
<dbReference type="PANTHER" id="PTHR47738">
    <property type="entry name" value="PTS SYSTEM FRUCTOSE-LIKE EIIA COMPONENT-RELATED"/>
    <property type="match status" value="1"/>
</dbReference>
<gene>
    <name evidence="2" type="ORF">K6V98_04305</name>
</gene>
<dbReference type="InterPro" id="IPR016152">
    <property type="entry name" value="PTrfase/Anion_transptr"/>
</dbReference>
<keyword evidence="2" id="KW-0813">Transport</keyword>
<organism evidence="2 3">
    <name type="scientific">Collinsella ureilytica</name>
    <dbReference type="NCBI Taxonomy" id="2869515"/>
    <lineage>
        <taxon>Bacteria</taxon>
        <taxon>Bacillati</taxon>
        <taxon>Actinomycetota</taxon>
        <taxon>Coriobacteriia</taxon>
        <taxon>Coriobacteriales</taxon>
        <taxon>Coriobacteriaceae</taxon>
        <taxon>Collinsella</taxon>
    </lineage>
</organism>
<dbReference type="PANTHER" id="PTHR47738:SF3">
    <property type="entry name" value="PHOSPHOTRANSFERASE SYSTEM MANNITOL_FRUCTOSE-SPECIFIC IIA DOMAIN CONTAINING PROTEIN"/>
    <property type="match status" value="1"/>
</dbReference>
<dbReference type="InterPro" id="IPR051541">
    <property type="entry name" value="PTS_SugarTrans_NitroReg"/>
</dbReference>
<evidence type="ECO:0000313" key="2">
    <source>
        <dbReference type="EMBL" id="MBY4797576.1"/>
    </source>
</evidence>
<dbReference type="InterPro" id="IPR002178">
    <property type="entry name" value="PTS_EIIA_type-2_dom"/>
</dbReference>
<keyword evidence="3" id="KW-1185">Reference proteome</keyword>
<proteinExistence type="predicted"/>
<dbReference type="Proteomes" id="UP000700908">
    <property type="component" value="Unassembled WGS sequence"/>
</dbReference>
<protein>
    <submittedName>
        <fullName evidence="2">PTS sugar transporter subunit IIA</fullName>
    </submittedName>
</protein>
<dbReference type="Pfam" id="PF00359">
    <property type="entry name" value="PTS_EIIA_2"/>
    <property type="match status" value="1"/>
</dbReference>
<dbReference type="CDD" id="cd00211">
    <property type="entry name" value="PTS_IIA_fru"/>
    <property type="match status" value="1"/>
</dbReference>
<comment type="caution">
    <text evidence="2">The sequence shown here is derived from an EMBL/GenBank/DDBJ whole genome shotgun (WGS) entry which is preliminary data.</text>
</comment>
<dbReference type="RefSeq" id="WP_222199284.1">
    <property type="nucleotide sequence ID" value="NZ_JAIMFO010000005.1"/>
</dbReference>
<dbReference type="EMBL" id="JAIMFO010000005">
    <property type="protein sequence ID" value="MBY4797576.1"/>
    <property type="molecule type" value="Genomic_DNA"/>
</dbReference>